<dbReference type="CDD" id="cd00093">
    <property type="entry name" value="HTH_XRE"/>
    <property type="match status" value="1"/>
</dbReference>
<gene>
    <name evidence="2" type="ORF">RND15_43420</name>
</gene>
<comment type="caution">
    <text evidence="2">The sequence shown here is derived from an EMBL/GenBank/DDBJ whole genome shotgun (WGS) entry which is preliminary data.</text>
</comment>
<dbReference type="SMART" id="SM00530">
    <property type="entry name" value="HTH_XRE"/>
    <property type="match status" value="1"/>
</dbReference>
<keyword evidence="3" id="KW-1185">Reference proteome</keyword>
<name>A0ABU2XU78_9ACTN</name>
<dbReference type="InterPro" id="IPR043917">
    <property type="entry name" value="DUF5753"/>
</dbReference>
<dbReference type="Proteomes" id="UP001180754">
    <property type="component" value="Unassembled WGS sequence"/>
</dbReference>
<dbReference type="Pfam" id="PF19054">
    <property type="entry name" value="DUF5753"/>
    <property type="match status" value="1"/>
</dbReference>
<dbReference type="Gene3D" id="1.10.260.40">
    <property type="entry name" value="lambda repressor-like DNA-binding domains"/>
    <property type="match status" value="1"/>
</dbReference>
<sequence>MGLRANPTYRQRRFGAEVRKLREHAGLSVGQSAAVMSMNQSHISNVESGRTGLSPERLRALAAAAGREDSTYVDALMEMGQASGKGWWTAYRGKLRPSLMDLAELEAGADAILCYEPTFVPGLLQTREYATAIHRAGYVRTSREEDELAIEFRLERQKALTDERAPRFHAIIHEAALSPSLGDRTLMRGQLLRLIELSRLPNVTLQVVPFDGPVPFGSSFTMIEPAVAELSTVIVAHVEKSMYLGDADALARYHGALAKMCDVALPPVDATVSPEARGVKDSLGLIQRLLYPLL</sequence>
<dbReference type="Pfam" id="PF13560">
    <property type="entry name" value="HTH_31"/>
    <property type="match status" value="1"/>
</dbReference>
<evidence type="ECO:0000259" key="1">
    <source>
        <dbReference type="PROSITE" id="PS50943"/>
    </source>
</evidence>
<evidence type="ECO:0000313" key="3">
    <source>
        <dbReference type="Proteomes" id="UP001180754"/>
    </source>
</evidence>
<proteinExistence type="predicted"/>
<dbReference type="PROSITE" id="PS50943">
    <property type="entry name" value="HTH_CROC1"/>
    <property type="match status" value="1"/>
</dbReference>
<organism evidence="2 3">
    <name type="scientific">Streptomyces lonegramiae</name>
    <dbReference type="NCBI Taxonomy" id="3075524"/>
    <lineage>
        <taxon>Bacteria</taxon>
        <taxon>Bacillati</taxon>
        <taxon>Actinomycetota</taxon>
        <taxon>Actinomycetes</taxon>
        <taxon>Kitasatosporales</taxon>
        <taxon>Streptomycetaceae</taxon>
        <taxon>Streptomyces</taxon>
    </lineage>
</organism>
<dbReference type="EMBL" id="JAVRFD010000034">
    <property type="protein sequence ID" value="MDT0549466.1"/>
    <property type="molecule type" value="Genomic_DNA"/>
</dbReference>
<evidence type="ECO:0000313" key="2">
    <source>
        <dbReference type="EMBL" id="MDT0549466.1"/>
    </source>
</evidence>
<accession>A0ABU2XU78</accession>
<reference evidence="2" key="1">
    <citation type="submission" date="2024-05" db="EMBL/GenBank/DDBJ databases">
        <title>30 novel species of actinomycetes from the DSMZ collection.</title>
        <authorList>
            <person name="Nouioui I."/>
        </authorList>
    </citation>
    <scope>NUCLEOTIDE SEQUENCE</scope>
    <source>
        <strain evidence="2">DSM 41529</strain>
    </source>
</reference>
<dbReference type="RefSeq" id="WP_311730028.1">
    <property type="nucleotide sequence ID" value="NZ_JAVRFD010000034.1"/>
</dbReference>
<protein>
    <submittedName>
        <fullName evidence="2">Helix-turn-helix transcriptional regulator</fullName>
    </submittedName>
</protein>
<dbReference type="InterPro" id="IPR010982">
    <property type="entry name" value="Lambda_DNA-bd_dom_sf"/>
</dbReference>
<dbReference type="SUPFAM" id="SSF47413">
    <property type="entry name" value="lambda repressor-like DNA-binding domains"/>
    <property type="match status" value="1"/>
</dbReference>
<feature type="domain" description="HTH cro/C1-type" evidence="1">
    <location>
        <begin position="18"/>
        <end position="73"/>
    </location>
</feature>
<dbReference type="InterPro" id="IPR001387">
    <property type="entry name" value="Cro/C1-type_HTH"/>
</dbReference>